<accession>A0A6A4YZM3</accession>
<dbReference type="PANTHER" id="PTHR47718:SF6">
    <property type="entry name" value="PROTEIN FAR1-RELATED SEQUENCE"/>
    <property type="match status" value="1"/>
</dbReference>
<organism evidence="1 2">
    <name type="scientific">Aphanomyces astaci</name>
    <name type="common">Crayfish plague agent</name>
    <dbReference type="NCBI Taxonomy" id="112090"/>
    <lineage>
        <taxon>Eukaryota</taxon>
        <taxon>Sar</taxon>
        <taxon>Stramenopiles</taxon>
        <taxon>Oomycota</taxon>
        <taxon>Saprolegniomycetes</taxon>
        <taxon>Saprolegniales</taxon>
        <taxon>Verrucalvaceae</taxon>
        <taxon>Aphanomyces</taxon>
    </lineage>
</organism>
<reference evidence="1 2" key="1">
    <citation type="submission" date="2019-06" db="EMBL/GenBank/DDBJ databases">
        <title>Genomics analysis of Aphanomyces spp. identifies a new class of oomycete effector associated with host adaptation.</title>
        <authorList>
            <person name="Gaulin E."/>
        </authorList>
    </citation>
    <scope>NUCLEOTIDE SEQUENCE [LARGE SCALE GENOMIC DNA]</scope>
    <source>
        <strain evidence="1 2">E</strain>
    </source>
</reference>
<protein>
    <submittedName>
        <fullName evidence="1">Uncharacterized protein</fullName>
    </submittedName>
</protein>
<comment type="caution">
    <text evidence="1">The sequence shown here is derived from an EMBL/GenBank/DDBJ whole genome shotgun (WGS) entry which is preliminary data.</text>
</comment>
<evidence type="ECO:0000313" key="1">
    <source>
        <dbReference type="EMBL" id="KAF0702111.1"/>
    </source>
</evidence>
<dbReference type="Proteomes" id="UP000469452">
    <property type="component" value="Unassembled WGS sequence"/>
</dbReference>
<name>A0A6A4YZM3_APHAT</name>
<dbReference type="EMBL" id="VJMI01021285">
    <property type="protein sequence ID" value="KAF0702111.1"/>
    <property type="molecule type" value="Genomic_DNA"/>
</dbReference>
<dbReference type="PANTHER" id="PTHR47718">
    <property type="entry name" value="OS01G0519700 PROTEIN"/>
    <property type="match status" value="1"/>
</dbReference>
<gene>
    <name evidence="1" type="ORF">AaE_016121</name>
</gene>
<sequence length="593" mass="64753">MLCSPSPGGVPITSPGIEPSVVSSGVVSIVSPVAMPSGDILGVIPYDASSGVLPHDVGGGGVNDVANVVIGTVADNMSNLVVQSIPTVSLDDDTLEELYGVDDMDVVVDQPEPWPQSFLSFADLYGYFLAEAKQHDFAIAKNTRNFPPALFAKWFPGIAYEPSIQRGSLYCCATEAQGKPKDTSCTIRVCFRFGFVTRTFELDLGSSRASHNHLLRRKEFIGGLGVLVQRARQMEHAELTECFDLGAAGINAVKAREILALKFPGRLYCTKLLCRVLAKGHDHHFGNDVDGMAMFLAEGERVRSNGGVFELGFTTDARIFDVYVMTCSMRQHAAVYGDVVINDGTHGMDRYDSVTMPNTLVDCLGKSVICSYSQYRSEHCAHLTRAFDLFGLGRSGSTLLTDDGAAYSVVANHFSMAHLLCSQHYIVTAMDYRTGFGDLDASFLAHVREAIFLDFKTSRGLDEHFSRMSILFGHVPRAALFVKKLTADRLLVCKTHTTHVFSCGASSTQRGEATNSRLKGNGTKKMELRRYSLYKLLKWYLTTIGMQDEASSSGTSRRSACKTRLACSSLYNTLPAGICSRSTWPRCGRVRSS</sequence>
<proteinExistence type="predicted"/>
<dbReference type="VEuPathDB" id="FungiDB:H257_16197"/>
<dbReference type="AlphaFoldDB" id="A0A6A4YZM3"/>
<evidence type="ECO:0000313" key="2">
    <source>
        <dbReference type="Proteomes" id="UP000469452"/>
    </source>
</evidence>